<comment type="caution">
    <text evidence="12">The sequence shown here is derived from an EMBL/GenBank/DDBJ whole genome shotgun (WGS) entry which is preliminary data.</text>
</comment>
<organism evidence="12 13">
    <name type="scientific">Tothia fuscella</name>
    <dbReference type="NCBI Taxonomy" id="1048955"/>
    <lineage>
        <taxon>Eukaryota</taxon>
        <taxon>Fungi</taxon>
        <taxon>Dikarya</taxon>
        <taxon>Ascomycota</taxon>
        <taxon>Pezizomycotina</taxon>
        <taxon>Dothideomycetes</taxon>
        <taxon>Pleosporomycetidae</taxon>
        <taxon>Venturiales</taxon>
        <taxon>Cylindrosympodiaceae</taxon>
        <taxon>Tothia</taxon>
    </lineage>
</organism>
<evidence type="ECO:0000256" key="4">
    <source>
        <dbReference type="ARBA" id="ARBA00007495"/>
    </source>
</evidence>
<feature type="domain" description="GH10" evidence="11">
    <location>
        <begin position="15"/>
        <end position="334"/>
    </location>
</feature>
<dbReference type="GO" id="GO:0031176">
    <property type="term" value="F:endo-1,4-beta-xylanase activity"/>
    <property type="evidence" value="ECO:0007669"/>
    <property type="project" value="UniProtKB-EC"/>
</dbReference>
<comment type="catalytic activity">
    <reaction evidence="1 10">
        <text>Endohydrolysis of (1-&gt;4)-beta-D-xylosidic linkages in xylans.</text>
        <dbReference type="EC" id="3.2.1.8"/>
    </reaction>
</comment>
<name>A0A9P4TU60_9PEZI</name>
<dbReference type="InterPro" id="IPR017853">
    <property type="entry name" value="GH"/>
</dbReference>
<reference evidence="12" key="1">
    <citation type="journal article" date="2020" name="Stud. Mycol.">
        <title>101 Dothideomycetes genomes: a test case for predicting lifestyles and emergence of pathogens.</title>
        <authorList>
            <person name="Haridas S."/>
            <person name="Albert R."/>
            <person name="Binder M."/>
            <person name="Bloem J."/>
            <person name="Labutti K."/>
            <person name="Salamov A."/>
            <person name="Andreopoulos B."/>
            <person name="Baker S."/>
            <person name="Barry K."/>
            <person name="Bills G."/>
            <person name="Bluhm B."/>
            <person name="Cannon C."/>
            <person name="Castanera R."/>
            <person name="Culley D."/>
            <person name="Daum C."/>
            <person name="Ezra D."/>
            <person name="Gonzalez J."/>
            <person name="Henrissat B."/>
            <person name="Kuo A."/>
            <person name="Liang C."/>
            <person name="Lipzen A."/>
            <person name="Lutzoni F."/>
            <person name="Magnuson J."/>
            <person name="Mondo S."/>
            <person name="Nolan M."/>
            <person name="Ohm R."/>
            <person name="Pangilinan J."/>
            <person name="Park H.-J."/>
            <person name="Ramirez L."/>
            <person name="Alfaro M."/>
            <person name="Sun H."/>
            <person name="Tritt A."/>
            <person name="Yoshinaga Y."/>
            <person name="Zwiers L.-H."/>
            <person name="Turgeon B."/>
            <person name="Goodwin S."/>
            <person name="Spatafora J."/>
            <person name="Crous P."/>
            <person name="Grigoriev I."/>
        </authorList>
    </citation>
    <scope>NUCLEOTIDE SEQUENCE</scope>
    <source>
        <strain evidence="12">CBS 130266</strain>
    </source>
</reference>
<dbReference type="SUPFAM" id="SSF51445">
    <property type="entry name" value="(Trans)glycosidases"/>
    <property type="match status" value="1"/>
</dbReference>
<keyword evidence="13" id="KW-1185">Reference proteome</keyword>
<dbReference type="PRINTS" id="PR00134">
    <property type="entry name" value="GLHYDRLASE10"/>
</dbReference>
<dbReference type="GO" id="GO:0005576">
    <property type="term" value="C:extracellular region"/>
    <property type="evidence" value="ECO:0007669"/>
    <property type="project" value="UniProtKB-SubCell"/>
</dbReference>
<dbReference type="OrthoDB" id="3055998at2759"/>
<keyword evidence="10" id="KW-0326">Glycosidase</keyword>
<evidence type="ECO:0000256" key="10">
    <source>
        <dbReference type="RuleBase" id="RU361174"/>
    </source>
</evidence>
<comment type="subcellular location">
    <subcellularLocation>
        <location evidence="2">Secreted</location>
    </subcellularLocation>
</comment>
<accession>A0A9P4TU60</accession>
<evidence type="ECO:0000256" key="1">
    <source>
        <dbReference type="ARBA" id="ARBA00000681"/>
    </source>
</evidence>
<dbReference type="Proteomes" id="UP000800235">
    <property type="component" value="Unassembled WGS sequence"/>
</dbReference>
<dbReference type="Gene3D" id="3.20.20.80">
    <property type="entry name" value="Glycosidases"/>
    <property type="match status" value="1"/>
</dbReference>
<evidence type="ECO:0000313" key="13">
    <source>
        <dbReference type="Proteomes" id="UP000800235"/>
    </source>
</evidence>
<dbReference type="PANTHER" id="PTHR31490:SF35">
    <property type="entry name" value="ENDO-1,4-BETA-XYLANASE"/>
    <property type="match status" value="1"/>
</dbReference>
<comment type="pathway">
    <text evidence="3">Glycan degradation; xylan degradation.</text>
</comment>
<evidence type="ECO:0000256" key="2">
    <source>
        <dbReference type="ARBA" id="ARBA00004613"/>
    </source>
</evidence>
<evidence type="ECO:0000256" key="6">
    <source>
        <dbReference type="ARBA" id="ARBA00022651"/>
    </source>
</evidence>
<dbReference type="InterPro" id="IPR044846">
    <property type="entry name" value="GH10"/>
</dbReference>
<evidence type="ECO:0000256" key="7">
    <source>
        <dbReference type="ARBA" id="ARBA00022801"/>
    </source>
</evidence>
<dbReference type="InterPro" id="IPR001000">
    <property type="entry name" value="GH10_dom"/>
</dbReference>
<dbReference type="EMBL" id="MU007088">
    <property type="protein sequence ID" value="KAF2422766.1"/>
    <property type="molecule type" value="Genomic_DNA"/>
</dbReference>
<dbReference type="Pfam" id="PF00331">
    <property type="entry name" value="Glyco_hydro_10"/>
    <property type="match status" value="1"/>
</dbReference>
<evidence type="ECO:0000256" key="9">
    <source>
        <dbReference type="ARBA" id="ARBA00023326"/>
    </source>
</evidence>
<evidence type="ECO:0000256" key="3">
    <source>
        <dbReference type="ARBA" id="ARBA00004851"/>
    </source>
</evidence>
<keyword evidence="5" id="KW-0964">Secreted</keyword>
<dbReference type="AlphaFoldDB" id="A0A9P4TU60"/>
<keyword evidence="7 10" id="KW-0378">Hydrolase</keyword>
<evidence type="ECO:0000259" key="11">
    <source>
        <dbReference type="PROSITE" id="PS51760"/>
    </source>
</evidence>
<dbReference type="PANTHER" id="PTHR31490">
    <property type="entry name" value="GLYCOSYL HYDROLASE"/>
    <property type="match status" value="1"/>
</dbReference>
<dbReference type="SMART" id="SM00633">
    <property type="entry name" value="Glyco_10"/>
    <property type="match status" value="1"/>
</dbReference>
<comment type="similarity">
    <text evidence="4 10">Belongs to the glycosyl hydrolase 10 (cellulase F) family.</text>
</comment>
<proteinExistence type="inferred from homology"/>
<evidence type="ECO:0000256" key="5">
    <source>
        <dbReference type="ARBA" id="ARBA00022525"/>
    </source>
</evidence>
<evidence type="ECO:0000256" key="8">
    <source>
        <dbReference type="ARBA" id="ARBA00023277"/>
    </source>
</evidence>
<protein>
    <recommendedName>
        <fullName evidence="10">Beta-xylanase</fullName>
        <ecNumber evidence="10">3.2.1.8</ecNumber>
    </recommendedName>
</protein>
<evidence type="ECO:0000313" key="12">
    <source>
        <dbReference type="EMBL" id="KAF2422766.1"/>
    </source>
</evidence>
<dbReference type="GO" id="GO:0045493">
    <property type="term" value="P:xylan catabolic process"/>
    <property type="evidence" value="ECO:0007669"/>
    <property type="project" value="UniProtKB-KW"/>
</dbReference>
<dbReference type="EC" id="3.2.1.8" evidence="10"/>
<sequence>MSIRTWYCKFNHGLNKAAQEAEGKYFGTATQNLSQRDSVYMSKLNDTSEFGQITPINAMKWPDTEPLRGQFNFAAGDQIMLHARQNKQTLRCHTLIWGEAEAVPGWLKWGGYNREELTSIMDNHIKNLILHFTDCYAWDVVNEALTDDGSYKSNIFFRAIGKEYVPMAFAMAAKYKKDVKLYYNDYTIQNSKTNGRKIEAVRQMIKDIQNYPGATIHGVGLQGHFDVSGGFAPTGSIVEAMTSFTSMGVEVALTEMQVWLELPATRDAIGFQQLQYESAIAACRTVSRCVGITIWDYTDKYQDASYSHKVLGSSLPWDWQLTRKEGMYRAILGGWGACSRTNHQNWQPWSG</sequence>
<keyword evidence="6" id="KW-0858">Xylan degradation</keyword>
<dbReference type="PROSITE" id="PS51760">
    <property type="entry name" value="GH10_2"/>
    <property type="match status" value="1"/>
</dbReference>
<keyword evidence="8 10" id="KW-0119">Carbohydrate metabolism</keyword>
<gene>
    <name evidence="12" type="ORF">EJ08DRAFT_596687</name>
</gene>
<keyword evidence="9 10" id="KW-0624">Polysaccharide degradation</keyword>